<dbReference type="Proteomes" id="UP000501690">
    <property type="component" value="Linkage Group LG10"/>
</dbReference>
<sequence>MRGTVERPDILAQTSSSRPGKNSGNSLRFLLKCSPRRGVVFLSDELSRPGETASPKRGFTKLSRGIVVVSLKRESAAWARALLSPKRGLPA</sequence>
<organism evidence="2 3">
    <name type="scientific">Vigna unguiculata</name>
    <name type="common">Cowpea</name>
    <dbReference type="NCBI Taxonomy" id="3917"/>
    <lineage>
        <taxon>Eukaryota</taxon>
        <taxon>Viridiplantae</taxon>
        <taxon>Streptophyta</taxon>
        <taxon>Embryophyta</taxon>
        <taxon>Tracheophyta</taxon>
        <taxon>Spermatophyta</taxon>
        <taxon>Magnoliopsida</taxon>
        <taxon>eudicotyledons</taxon>
        <taxon>Gunneridae</taxon>
        <taxon>Pentapetalae</taxon>
        <taxon>rosids</taxon>
        <taxon>fabids</taxon>
        <taxon>Fabales</taxon>
        <taxon>Fabaceae</taxon>
        <taxon>Papilionoideae</taxon>
        <taxon>50 kb inversion clade</taxon>
        <taxon>NPAAA clade</taxon>
        <taxon>indigoferoid/millettioid clade</taxon>
        <taxon>Phaseoleae</taxon>
        <taxon>Vigna</taxon>
    </lineage>
</organism>
<gene>
    <name evidence="2" type="ORF">DEO72_LG10g757</name>
</gene>
<evidence type="ECO:0000313" key="3">
    <source>
        <dbReference type="Proteomes" id="UP000501690"/>
    </source>
</evidence>
<feature type="compositionally biased region" description="Polar residues" evidence="1">
    <location>
        <begin position="12"/>
        <end position="26"/>
    </location>
</feature>
<protein>
    <submittedName>
        <fullName evidence="2">Uncharacterized protein</fullName>
    </submittedName>
</protein>
<dbReference type="AlphaFoldDB" id="A0A4D6NCA0"/>
<feature type="region of interest" description="Disordered" evidence="1">
    <location>
        <begin position="1"/>
        <end position="27"/>
    </location>
</feature>
<reference evidence="2 3" key="1">
    <citation type="submission" date="2019-04" db="EMBL/GenBank/DDBJ databases">
        <title>An improved genome assembly and genetic linkage map for asparagus bean, Vigna unguiculata ssp. sesquipedialis.</title>
        <authorList>
            <person name="Xia Q."/>
            <person name="Zhang R."/>
            <person name="Dong Y."/>
        </authorList>
    </citation>
    <scope>NUCLEOTIDE SEQUENCE [LARGE SCALE GENOMIC DNA]</scope>
    <source>
        <tissue evidence="2">Leaf</tissue>
    </source>
</reference>
<evidence type="ECO:0000313" key="2">
    <source>
        <dbReference type="EMBL" id="QCE09537.1"/>
    </source>
</evidence>
<keyword evidence="3" id="KW-1185">Reference proteome</keyword>
<accession>A0A4D6NCA0</accession>
<proteinExistence type="predicted"/>
<dbReference type="EMBL" id="CP039354">
    <property type="protein sequence ID" value="QCE09537.1"/>
    <property type="molecule type" value="Genomic_DNA"/>
</dbReference>
<evidence type="ECO:0000256" key="1">
    <source>
        <dbReference type="SAM" id="MobiDB-lite"/>
    </source>
</evidence>
<name>A0A4D6NCA0_VIGUN</name>